<evidence type="ECO:0000313" key="3">
    <source>
        <dbReference type="WBParaSite" id="TREG1_116000.1"/>
    </source>
</evidence>
<protein>
    <submittedName>
        <fullName evidence="3">Uncharacterized protein</fullName>
    </submittedName>
</protein>
<name>A0AA85IY38_TRIRE</name>
<feature type="signal peptide" evidence="1">
    <location>
        <begin position="1"/>
        <end position="25"/>
    </location>
</feature>
<reference evidence="3" key="2">
    <citation type="submission" date="2023-11" db="UniProtKB">
        <authorList>
            <consortium name="WormBaseParasite"/>
        </authorList>
    </citation>
    <scope>IDENTIFICATION</scope>
</reference>
<dbReference type="WBParaSite" id="TREG1_116000.1">
    <property type="protein sequence ID" value="TREG1_116000.1"/>
    <property type="gene ID" value="TREG1_116000"/>
</dbReference>
<keyword evidence="2" id="KW-1185">Reference proteome</keyword>
<accession>A0AA85IY38</accession>
<evidence type="ECO:0000256" key="1">
    <source>
        <dbReference type="SAM" id="SignalP"/>
    </source>
</evidence>
<keyword evidence="1" id="KW-0732">Signal</keyword>
<reference evidence="2" key="1">
    <citation type="submission" date="2022-06" db="EMBL/GenBank/DDBJ databases">
        <authorList>
            <person name="Berger JAMES D."/>
            <person name="Berger JAMES D."/>
        </authorList>
    </citation>
    <scope>NUCLEOTIDE SEQUENCE [LARGE SCALE GENOMIC DNA]</scope>
</reference>
<proteinExistence type="predicted"/>
<feature type="chain" id="PRO_5041645981" evidence="1">
    <location>
        <begin position="26"/>
        <end position="131"/>
    </location>
</feature>
<evidence type="ECO:0000313" key="2">
    <source>
        <dbReference type="Proteomes" id="UP000050795"/>
    </source>
</evidence>
<organism evidence="2 3">
    <name type="scientific">Trichobilharzia regenti</name>
    <name type="common">Nasal bird schistosome</name>
    <dbReference type="NCBI Taxonomy" id="157069"/>
    <lineage>
        <taxon>Eukaryota</taxon>
        <taxon>Metazoa</taxon>
        <taxon>Spiralia</taxon>
        <taxon>Lophotrochozoa</taxon>
        <taxon>Platyhelminthes</taxon>
        <taxon>Trematoda</taxon>
        <taxon>Digenea</taxon>
        <taxon>Strigeidida</taxon>
        <taxon>Schistosomatoidea</taxon>
        <taxon>Schistosomatidae</taxon>
        <taxon>Trichobilharzia</taxon>
    </lineage>
</organism>
<sequence>MISKIWLTLLASTVLYVMFLPPTESGFLMWLVCCFAPNHIICKLYYKPDEAKQELLEQYGHLTSSNGQTPHLLPTVFDSPVWFKLRKCHCHFRGHREREVKSEKERIFSRFNHNGRIEVTITDISPYKIHL</sequence>
<dbReference type="AlphaFoldDB" id="A0AA85IY38"/>
<dbReference type="Proteomes" id="UP000050795">
    <property type="component" value="Unassembled WGS sequence"/>
</dbReference>